<dbReference type="Proteomes" id="UP000014461">
    <property type="component" value="Unassembled WGS sequence"/>
</dbReference>
<dbReference type="EMBL" id="BARX01000039">
    <property type="protein sequence ID" value="GAD03990.1"/>
    <property type="molecule type" value="Genomic_DNA"/>
</dbReference>
<accession>R9PRR4</accession>
<evidence type="ECO:0000313" key="1">
    <source>
        <dbReference type="EMBL" id="GAD03990.1"/>
    </source>
</evidence>
<dbReference type="AlphaFoldDB" id="R9PRR4"/>
<gene>
    <name evidence="1" type="ORF">AALB_4070</name>
</gene>
<proteinExistence type="predicted"/>
<name>R9PRR4_AGAAL</name>
<evidence type="ECO:0000313" key="2">
    <source>
        <dbReference type="Proteomes" id="UP000014461"/>
    </source>
</evidence>
<comment type="caution">
    <text evidence="1">The sequence shown here is derived from an EMBL/GenBank/DDBJ whole genome shotgun (WGS) entry which is preliminary data.</text>
</comment>
<protein>
    <submittedName>
        <fullName evidence="1">Uncharacterized protein</fullName>
    </submittedName>
</protein>
<reference evidence="1" key="1">
    <citation type="journal article" date="2013" name="Genome Announc.">
        <title>Draft Genome Sequence of Agarivorans albus Strain MKT 106T, an Agarolytic Marine Bacterium.</title>
        <authorList>
            <person name="Yasuike M."/>
            <person name="Nakamura Y."/>
            <person name="Kai W."/>
            <person name="Fujiwara A."/>
            <person name="Fukui Y."/>
            <person name="Satomi M."/>
            <person name="Sano M."/>
        </authorList>
    </citation>
    <scope>NUCLEOTIDE SEQUENCE [LARGE SCALE GENOMIC DNA]</scope>
</reference>
<sequence length="37" mass="4390">MNRYLVRLVLTHQQRLEYLIDHKTAGKKKPRINDAGL</sequence>
<keyword evidence="2" id="KW-1185">Reference proteome</keyword>
<organism evidence="1 2">
    <name type="scientific">Agarivorans albus MKT 106</name>
    <dbReference type="NCBI Taxonomy" id="1331007"/>
    <lineage>
        <taxon>Bacteria</taxon>
        <taxon>Pseudomonadati</taxon>
        <taxon>Pseudomonadota</taxon>
        <taxon>Gammaproteobacteria</taxon>
        <taxon>Alteromonadales</taxon>
        <taxon>Alteromonadaceae</taxon>
        <taxon>Agarivorans</taxon>
    </lineage>
</organism>